<dbReference type="STRING" id="6239.F25G6.9.1"/>
<protein>
    <submittedName>
        <fullName evidence="1">Signal recognition particle 14 kDa protein</fullName>
    </submittedName>
</protein>
<dbReference type="InterPro" id="IPR016024">
    <property type="entry name" value="ARM-type_fold"/>
</dbReference>
<dbReference type="GeneID" id="179237"/>
<reference evidence="1 2" key="1">
    <citation type="journal article" date="1998" name="Science">
        <title>Genome sequence of the nematode C. elegans: a platform for investigating biology.</title>
        <authorList>
            <consortium name="The C. elegans sequencing consortium"/>
            <person name="Sulson J.E."/>
            <person name="Waterston R."/>
        </authorList>
    </citation>
    <scope>NUCLEOTIDE SEQUENCE [LARGE SCALE GENOMIC DNA]</scope>
    <source>
        <strain evidence="1 2">Bristol N2</strain>
    </source>
</reference>
<evidence type="ECO:0007829" key="4">
    <source>
        <dbReference type="PeptideAtlas" id="O16928"/>
    </source>
</evidence>
<dbReference type="PIR" id="H89134">
    <property type="entry name" value="H89134"/>
</dbReference>
<dbReference type="UCSC" id="F25G6.9">
    <property type="organism name" value="c. elegans"/>
</dbReference>
<dbReference type="PaxDb" id="6239-F25G6.9"/>
<evidence type="ECO:0000313" key="3">
    <source>
        <dbReference type="WormBase" id="F25G6.9"/>
    </source>
</evidence>
<dbReference type="RefSeq" id="NP_505209.2">
    <property type="nucleotide sequence ID" value="NM_072808.4"/>
</dbReference>
<dbReference type="GO" id="GO:0005786">
    <property type="term" value="C:signal recognition particle, endoplasmic reticulum targeting"/>
    <property type="evidence" value="ECO:0000318"/>
    <property type="project" value="GO_Central"/>
</dbReference>
<dbReference type="AlphaFoldDB" id="O16928"/>
<organism evidence="1 2">
    <name type="scientific">Caenorhabditis elegans</name>
    <dbReference type="NCBI Taxonomy" id="6239"/>
    <lineage>
        <taxon>Eukaryota</taxon>
        <taxon>Metazoa</taxon>
        <taxon>Ecdysozoa</taxon>
        <taxon>Nematoda</taxon>
        <taxon>Chromadorea</taxon>
        <taxon>Rhabditida</taxon>
        <taxon>Rhabditina</taxon>
        <taxon>Rhabditomorpha</taxon>
        <taxon>Rhabditoidea</taxon>
        <taxon>Rhabditidae</taxon>
        <taxon>Peloderinae</taxon>
        <taxon>Caenorhabditis</taxon>
    </lineage>
</organism>
<dbReference type="KEGG" id="cel:CELE_F25G6.9"/>
<dbReference type="OrthoDB" id="5778786at2759"/>
<dbReference type="Bgee" id="WBGene00017800">
    <property type="expression patterns" value="Expressed in germ line (C elegans) and 4 other cell types or tissues"/>
</dbReference>
<dbReference type="SUPFAM" id="SSF48371">
    <property type="entry name" value="ARM repeat"/>
    <property type="match status" value="1"/>
</dbReference>
<evidence type="ECO:0000313" key="1">
    <source>
        <dbReference type="EMBL" id="CCD64110.1"/>
    </source>
</evidence>
<sequence length="1373" mass="156747">MNPVEPADLVDIREQLHSGCHIVQAKGFSFLANRIINKELDAKDEKKYRKLLFDCFVVEEDILFRFLIDTLPILLIRGSNSPETLWEEFTLRAPRIRRIQRAFGMMISHCKPSFSKFLDVAARIDSEILTKICISSEFGYNFYQYIAVLSFTGLLSDSQKRLVGNCGLAQNVFLKHQPDLYPTGHESEHDPESFLRECSAEDLLSHPLHNIDPFQRHKLMRDRPAVLESKNLPNHILYLPYAVMLSQYKQVIVKLVEQSKMADHKLASENRVSGCRDTYSFAAPDFSDQDLTFETFMYHTIATGKVTSFIKYVENYHESLGILQKAHLLPALTVFLTHSSTNPSLQERICKLIALFVKKAPENADQFVLYFITLYQKPFFPIHRHLLLETIKDLFVNRFVISSAFGFLKITACLEGDRVRSLECLAEIIPKFTQLFEPMTSLCALKRDDGSDESFYAELHLLKECCKVTEDNEKALSKISNSLKECTGPRLAAIVDAVTDLIKCGVLDTIGARSMLTKRARQRGCEQSLGTYCRLLSTSTIPEENEEQARILRMSCIEELANLKQNDNHTVASEAWRSLGAFELDELEKGLKINPAQFATLFVKLRKEVQNGFIDFLSLCLHKEVESYQRPLYNTSAQDVNVSPLLTKVDTFKDKLIIENKNEPWFWSASLSLSASILQLTGPTNRAQASVRLLQSCLENVVPASSHDEMIRLMAGWRICIREVLHVLTESKSNDILWARDQIINTGRTSLTNKAESVDNIMMMLTALADAIDQQLRNIENDEQVEEVSKAQNPWLLSVYEFVATRLPKNLKEKRVAKNEPIYQLITHSNKSSLLTAIFCLRLLYLNPSVAAFYNDEDVGLTDDRMLVSLLQDSTKELKKEEIPDRKMMWVTAEAYGASQMSAKAFEVAYNIVIDEKTEKYEETELVDDESIEKFFNGLISSPKKDLKEIEQNNKKVLEKLWNNGNNEVRRKIYEGLAELALISGTGRSKMVIPAGKLPEGILKGILQLFDKKINVKPETLRNIIRCLVNHRRNDGRFLPPIDWMKFLERSEWTKADTDARLAMITLACEQNISEVIFHFSSSLTVKELLVLSENLRSVSKLFPRKEFTMILVQMAVQARKEDVETSKKLSMALSDLQKDSTVHNFLMKCLPKLFDISGITDPILNSIKDPDAFGGQISNCFDVWLEARRGEKMNIRRICDIFGKEESNSKKNAICALISHESRTLSRKMRFEKLLDVITASRIARTFGGSMQSFFSIFLSIIVSNNDTVEIPLCWFENQEHVPAMMIAAKQPFYKWIVEAPEMKSNAHHFGSFLSYYVDGPEKQYYEYWHTEGATDLLAMIVSAYPNETFPNLLTQTDEFWKSLLGIADVGK</sequence>
<gene>
    <name evidence="1" type="ORF">CELE_F25G6.9</name>
    <name evidence="1 3" type="ORF">F25G6.9</name>
</gene>
<dbReference type="OMA" id="ILWARDQ"/>
<proteinExistence type="evidence at protein level"/>
<dbReference type="Proteomes" id="UP000001940">
    <property type="component" value="Chromosome V"/>
</dbReference>
<dbReference type="GO" id="GO:0045047">
    <property type="term" value="P:protein targeting to ER"/>
    <property type="evidence" value="ECO:0000318"/>
    <property type="project" value="GO_Central"/>
</dbReference>
<keyword evidence="4" id="KW-1267">Proteomics identification</keyword>
<dbReference type="FunCoup" id="O16928">
    <property type="interactions" value="1516"/>
</dbReference>
<dbReference type="IntAct" id="O16928">
    <property type="interactions" value="1"/>
</dbReference>
<dbReference type="EMBL" id="BX284605">
    <property type="protein sequence ID" value="CCD64110.1"/>
    <property type="molecule type" value="Genomic_DNA"/>
</dbReference>
<dbReference type="PeptideAtlas" id="O16928"/>
<dbReference type="WormBase" id="F25G6.9">
    <property type="protein sequence ID" value="CE32879"/>
    <property type="gene ID" value="WBGene00017800"/>
</dbReference>
<keyword evidence="2" id="KW-1185">Reference proteome</keyword>
<name>O16928_CAEEL</name>
<dbReference type="InParanoid" id="O16928"/>
<dbReference type="SMR" id="O16928"/>
<dbReference type="eggNOG" id="KOG1761">
    <property type="taxonomic scope" value="Eukaryota"/>
</dbReference>
<dbReference type="CTD" id="179237"/>
<dbReference type="HOGENOM" id="CLU_256727_0_0_1"/>
<evidence type="ECO:0000313" key="2">
    <source>
        <dbReference type="Proteomes" id="UP000001940"/>
    </source>
</evidence>
<dbReference type="AGR" id="WB:WBGene00017800"/>
<accession>O16928</accession>